<dbReference type="EMBL" id="BSFP01000027">
    <property type="protein sequence ID" value="GLL02939.1"/>
    <property type="molecule type" value="Genomic_DNA"/>
</dbReference>
<keyword evidence="6" id="KW-1185">Reference proteome</keyword>
<dbReference type="Proteomes" id="UP001143480">
    <property type="component" value="Unassembled WGS sequence"/>
</dbReference>
<accession>A0A9W6NMY8</accession>
<dbReference type="GO" id="GO:0006633">
    <property type="term" value="P:fatty acid biosynthetic process"/>
    <property type="evidence" value="ECO:0007669"/>
    <property type="project" value="InterPro"/>
</dbReference>
<dbReference type="Pfam" id="PF08545">
    <property type="entry name" value="ACP_syn_III"/>
    <property type="match status" value="1"/>
</dbReference>
<reference evidence="5" key="2">
    <citation type="submission" date="2023-01" db="EMBL/GenBank/DDBJ databases">
        <authorList>
            <person name="Sun Q."/>
            <person name="Evtushenko L."/>
        </authorList>
    </citation>
    <scope>NUCLEOTIDE SEQUENCE</scope>
    <source>
        <strain evidence="5">VKM Ac-1321</strain>
    </source>
</reference>
<dbReference type="Gene3D" id="3.40.47.10">
    <property type="match status" value="2"/>
</dbReference>
<feature type="domain" description="Beta-ketoacyl-[acyl-carrier-protein] synthase III C-terminal" evidence="3">
    <location>
        <begin position="248"/>
        <end position="339"/>
    </location>
</feature>
<dbReference type="GO" id="GO:0004315">
    <property type="term" value="F:3-oxoacyl-[acyl-carrier-protein] synthase activity"/>
    <property type="evidence" value="ECO:0007669"/>
    <property type="project" value="InterPro"/>
</dbReference>
<evidence type="ECO:0000313" key="6">
    <source>
        <dbReference type="Proteomes" id="UP001143480"/>
    </source>
</evidence>
<keyword evidence="1" id="KW-0808">Transferase</keyword>
<dbReference type="RefSeq" id="WP_223101314.1">
    <property type="nucleotide sequence ID" value="NZ_BAAAXA010000003.1"/>
</dbReference>
<reference evidence="5" key="1">
    <citation type="journal article" date="2014" name="Int. J. Syst. Evol. Microbiol.">
        <title>Complete genome sequence of Corynebacterium casei LMG S-19264T (=DSM 44701T), isolated from a smear-ripened cheese.</title>
        <authorList>
            <consortium name="US DOE Joint Genome Institute (JGI-PGF)"/>
            <person name="Walter F."/>
            <person name="Albersmeier A."/>
            <person name="Kalinowski J."/>
            <person name="Ruckert C."/>
        </authorList>
    </citation>
    <scope>NUCLEOTIDE SEQUENCE</scope>
    <source>
        <strain evidence="5">VKM Ac-1321</strain>
    </source>
</reference>
<dbReference type="InterPro" id="IPR013751">
    <property type="entry name" value="ACP_syn_III_N"/>
</dbReference>
<evidence type="ECO:0000313" key="5">
    <source>
        <dbReference type="EMBL" id="GLL02939.1"/>
    </source>
</evidence>
<dbReference type="InterPro" id="IPR013747">
    <property type="entry name" value="ACP_syn_III_C"/>
</dbReference>
<feature type="domain" description="Beta-ketoacyl-[acyl-carrier-protein] synthase III N-terminal" evidence="4">
    <location>
        <begin position="108"/>
        <end position="172"/>
    </location>
</feature>
<sequence>MRVQDVYVNGIGVFLPEPVSIESAVRQGFYPAEDVERYGWTGCTIAGDISAPEMALRAARDAIEHSGRDPHSLDLLVYTDCWHQGPDGWQPQAYLQHHLVGGDLLAIELRHGCNGTFSALEIAASYLAVDPGREAALIVASDNFGTPLLDRWNPGPGFVAADAAAALVISKRPGFAKLLSVGSITIPDVEEIHRCGEPLFPPGATTGRVVDFTARLEAFRTKLFADGTGMEAAAAFHEKTQECVERTLAEAGIQLDDVKKVVITNSSQDEAEVEFMGVLGLPLSMSTWDYGRTIGHMGAGDHTISLRYLLQSGQVGPGDHVLMIGTAPGLTYSCAVLRILEGFDA</sequence>
<evidence type="ECO:0000256" key="1">
    <source>
        <dbReference type="ARBA" id="ARBA00022679"/>
    </source>
</evidence>
<dbReference type="CDD" id="cd00827">
    <property type="entry name" value="init_cond_enzymes"/>
    <property type="match status" value="1"/>
</dbReference>
<dbReference type="AlphaFoldDB" id="A0A9W6NMY8"/>
<proteinExistence type="predicted"/>
<dbReference type="SUPFAM" id="SSF53901">
    <property type="entry name" value="Thiolase-like"/>
    <property type="match status" value="1"/>
</dbReference>
<organism evidence="5 6">
    <name type="scientific">Dactylosporangium matsuzakiense</name>
    <dbReference type="NCBI Taxonomy" id="53360"/>
    <lineage>
        <taxon>Bacteria</taxon>
        <taxon>Bacillati</taxon>
        <taxon>Actinomycetota</taxon>
        <taxon>Actinomycetes</taxon>
        <taxon>Micromonosporales</taxon>
        <taxon>Micromonosporaceae</taxon>
        <taxon>Dactylosporangium</taxon>
    </lineage>
</organism>
<dbReference type="PANTHER" id="PTHR34069:SF2">
    <property type="entry name" value="BETA-KETOACYL-[ACYL-CARRIER-PROTEIN] SYNTHASE III"/>
    <property type="match status" value="1"/>
</dbReference>
<keyword evidence="2" id="KW-0012">Acyltransferase</keyword>
<evidence type="ECO:0000256" key="2">
    <source>
        <dbReference type="ARBA" id="ARBA00023315"/>
    </source>
</evidence>
<dbReference type="Pfam" id="PF08541">
    <property type="entry name" value="ACP_syn_III_C"/>
    <property type="match status" value="1"/>
</dbReference>
<protein>
    <recommendedName>
        <fullName evidence="7">3-oxoacyl-ACP synthase</fullName>
    </recommendedName>
</protein>
<dbReference type="PANTHER" id="PTHR34069">
    <property type="entry name" value="3-OXOACYL-[ACYL-CARRIER-PROTEIN] SYNTHASE 3"/>
    <property type="match status" value="1"/>
</dbReference>
<comment type="caution">
    <text evidence="5">The sequence shown here is derived from an EMBL/GenBank/DDBJ whole genome shotgun (WGS) entry which is preliminary data.</text>
</comment>
<evidence type="ECO:0000259" key="3">
    <source>
        <dbReference type="Pfam" id="PF08541"/>
    </source>
</evidence>
<dbReference type="GO" id="GO:0044550">
    <property type="term" value="P:secondary metabolite biosynthetic process"/>
    <property type="evidence" value="ECO:0007669"/>
    <property type="project" value="TreeGrafter"/>
</dbReference>
<evidence type="ECO:0008006" key="7">
    <source>
        <dbReference type="Google" id="ProtNLM"/>
    </source>
</evidence>
<name>A0A9W6NMY8_9ACTN</name>
<evidence type="ECO:0000259" key="4">
    <source>
        <dbReference type="Pfam" id="PF08545"/>
    </source>
</evidence>
<gene>
    <name evidence="5" type="ORF">GCM10017581_046810</name>
</gene>
<dbReference type="InterPro" id="IPR016039">
    <property type="entry name" value="Thiolase-like"/>
</dbReference>